<dbReference type="Proteomes" id="UP000763641">
    <property type="component" value="Unassembled WGS sequence"/>
</dbReference>
<name>A0ABS2DAT4_9SPHN</name>
<organism evidence="1 2">
    <name type="scientific">Sphingomonas longa</name>
    <dbReference type="NCBI Taxonomy" id="2778730"/>
    <lineage>
        <taxon>Bacteria</taxon>
        <taxon>Pseudomonadati</taxon>
        <taxon>Pseudomonadota</taxon>
        <taxon>Alphaproteobacteria</taxon>
        <taxon>Sphingomonadales</taxon>
        <taxon>Sphingomonadaceae</taxon>
        <taxon>Sphingomonas</taxon>
    </lineage>
</organism>
<dbReference type="Gene3D" id="3.40.50.1820">
    <property type="entry name" value="alpha/beta hydrolase"/>
    <property type="match status" value="1"/>
</dbReference>
<proteinExistence type="predicted"/>
<evidence type="ECO:0000313" key="1">
    <source>
        <dbReference type="EMBL" id="MBM6578040.1"/>
    </source>
</evidence>
<dbReference type="RefSeq" id="WP_204200137.1">
    <property type="nucleotide sequence ID" value="NZ_JAFEMC010000005.1"/>
</dbReference>
<gene>
    <name evidence="1" type="ORF">ILT43_16785</name>
</gene>
<sequence length="184" mass="19782">MVGIALLSQPLDLVVLGDADRSFLSRLSPMPARHIPLRADTSADRKLTASHLDRAVLDAGRPVLLVAQGAACLAAAWWTRLSPQSYVSRVTGALMLAPRRAGERDAMFASPASRLPFPSIVVGADDASQQWAVEWGSRLIDGPLPGVGPALSNRFQSILSHFTRAIVERDIRTAERLMAAIGDH</sequence>
<dbReference type="Pfam" id="PF06821">
    <property type="entry name" value="Ser_hydrolase"/>
    <property type="match status" value="1"/>
</dbReference>
<dbReference type="EMBL" id="JAFEMC010000005">
    <property type="protein sequence ID" value="MBM6578040.1"/>
    <property type="molecule type" value="Genomic_DNA"/>
</dbReference>
<dbReference type="InterPro" id="IPR010662">
    <property type="entry name" value="RBBP9/YdeN"/>
</dbReference>
<reference evidence="1 2" key="1">
    <citation type="submission" date="2020-12" db="EMBL/GenBank/DDBJ databases">
        <title>Sphingomonas sp.</title>
        <authorList>
            <person name="Kim M.K."/>
        </authorList>
    </citation>
    <scope>NUCLEOTIDE SEQUENCE [LARGE SCALE GENOMIC DNA]</scope>
    <source>
        <strain evidence="1 2">BT552</strain>
    </source>
</reference>
<keyword evidence="1" id="KW-0378">Hydrolase</keyword>
<accession>A0ABS2DAT4</accession>
<dbReference type="GO" id="GO:0016787">
    <property type="term" value="F:hydrolase activity"/>
    <property type="evidence" value="ECO:0007669"/>
    <property type="project" value="UniProtKB-KW"/>
</dbReference>
<keyword evidence="2" id="KW-1185">Reference proteome</keyword>
<protein>
    <submittedName>
        <fullName evidence="1">Alpha/beta hydrolase</fullName>
    </submittedName>
</protein>
<evidence type="ECO:0000313" key="2">
    <source>
        <dbReference type="Proteomes" id="UP000763641"/>
    </source>
</evidence>
<dbReference type="InterPro" id="IPR029058">
    <property type="entry name" value="AB_hydrolase_fold"/>
</dbReference>
<comment type="caution">
    <text evidence="1">The sequence shown here is derived from an EMBL/GenBank/DDBJ whole genome shotgun (WGS) entry which is preliminary data.</text>
</comment>